<evidence type="ECO:0000259" key="1">
    <source>
        <dbReference type="Pfam" id="PF08386"/>
    </source>
</evidence>
<organism evidence="2 3">
    <name type="scientific">Eiseniibacteriota bacterium</name>
    <dbReference type="NCBI Taxonomy" id="2212470"/>
    <lineage>
        <taxon>Bacteria</taxon>
        <taxon>Candidatus Eiseniibacteriota</taxon>
    </lineage>
</organism>
<dbReference type="EMBL" id="VBOU01000042">
    <property type="protein sequence ID" value="TMQ55091.1"/>
    <property type="molecule type" value="Genomic_DNA"/>
</dbReference>
<gene>
    <name evidence="2" type="ORF">E6K74_03940</name>
</gene>
<feature type="domain" description="Peptidase S33 tripeptidyl aminopeptidase-like C-terminal" evidence="1">
    <location>
        <begin position="7"/>
        <end position="82"/>
    </location>
</feature>
<dbReference type="Proteomes" id="UP000319829">
    <property type="component" value="Unassembled WGS sequence"/>
</dbReference>
<protein>
    <submittedName>
        <fullName evidence="2">Alpha/beta hydrolase</fullName>
    </submittedName>
</protein>
<dbReference type="InterPro" id="IPR029058">
    <property type="entry name" value="AB_hydrolase_fold"/>
</dbReference>
<dbReference type="Gene3D" id="3.40.50.1820">
    <property type="entry name" value="alpha/beta hydrolase"/>
    <property type="match status" value="1"/>
</dbReference>
<name>A0A538SUR4_UNCEI</name>
<feature type="non-terminal residue" evidence="2">
    <location>
        <position position="1"/>
    </location>
</feature>
<dbReference type="InterPro" id="IPR013595">
    <property type="entry name" value="Pept_S33_TAP-like_C"/>
</dbReference>
<evidence type="ECO:0000313" key="2">
    <source>
        <dbReference type="EMBL" id="TMQ55091.1"/>
    </source>
</evidence>
<proteinExistence type="predicted"/>
<accession>A0A538SUR4</accession>
<sequence length="89" mass="9993">QMAAFREWEVPKGERFAELRAIHHPTLVVNGVHDEMIPVSNSYRLSENLTNAVLLTYPDAGHGSLFQYPESFTRHATAFLSSDSESAVF</sequence>
<evidence type="ECO:0000313" key="3">
    <source>
        <dbReference type="Proteomes" id="UP000319829"/>
    </source>
</evidence>
<dbReference type="SUPFAM" id="SSF53474">
    <property type="entry name" value="alpha/beta-Hydrolases"/>
    <property type="match status" value="1"/>
</dbReference>
<dbReference type="GO" id="GO:0016787">
    <property type="term" value="F:hydrolase activity"/>
    <property type="evidence" value="ECO:0007669"/>
    <property type="project" value="UniProtKB-KW"/>
</dbReference>
<comment type="caution">
    <text evidence="2">The sequence shown here is derived from an EMBL/GenBank/DDBJ whole genome shotgun (WGS) entry which is preliminary data.</text>
</comment>
<dbReference type="AlphaFoldDB" id="A0A538SUR4"/>
<dbReference type="Pfam" id="PF08386">
    <property type="entry name" value="Abhydrolase_4"/>
    <property type="match status" value="1"/>
</dbReference>
<keyword evidence="2" id="KW-0378">Hydrolase</keyword>
<reference evidence="2 3" key="1">
    <citation type="journal article" date="2019" name="Nat. Microbiol.">
        <title>Mediterranean grassland soil C-N compound turnover is dependent on rainfall and depth, and is mediated by genomically divergent microorganisms.</title>
        <authorList>
            <person name="Diamond S."/>
            <person name="Andeer P.F."/>
            <person name="Li Z."/>
            <person name="Crits-Christoph A."/>
            <person name="Burstein D."/>
            <person name="Anantharaman K."/>
            <person name="Lane K.R."/>
            <person name="Thomas B.C."/>
            <person name="Pan C."/>
            <person name="Northen T.R."/>
            <person name="Banfield J.F."/>
        </authorList>
    </citation>
    <scope>NUCLEOTIDE SEQUENCE [LARGE SCALE GENOMIC DNA]</scope>
    <source>
        <strain evidence="2">WS_4</strain>
    </source>
</reference>